<dbReference type="OrthoDB" id="3937590at2759"/>
<feature type="region of interest" description="Disordered" evidence="1">
    <location>
        <begin position="423"/>
        <end position="443"/>
    </location>
</feature>
<evidence type="ECO:0000259" key="2">
    <source>
        <dbReference type="Pfam" id="PF22485"/>
    </source>
</evidence>
<feature type="region of interest" description="Disordered" evidence="1">
    <location>
        <begin position="1"/>
        <end position="72"/>
    </location>
</feature>
<evidence type="ECO:0000313" key="4">
    <source>
        <dbReference type="Proteomes" id="UP000253551"/>
    </source>
</evidence>
<evidence type="ECO:0000313" key="3">
    <source>
        <dbReference type="EMBL" id="RCH82469.1"/>
    </source>
</evidence>
<dbReference type="AlphaFoldDB" id="A0A367IXZ7"/>
<dbReference type="Pfam" id="PF22485">
    <property type="entry name" value="DUF6987"/>
    <property type="match status" value="1"/>
</dbReference>
<dbReference type="PANTHER" id="PTHR39461:SF1">
    <property type="entry name" value="LEA DOMAIN PROTEIN (AFU_ORTHOLOGUE AFUA_8G04920)"/>
    <property type="match status" value="1"/>
</dbReference>
<dbReference type="InterPro" id="IPR054256">
    <property type="entry name" value="DUF6987"/>
</dbReference>
<feature type="compositionally biased region" description="Acidic residues" evidence="1">
    <location>
        <begin position="190"/>
        <end position="199"/>
    </location>
</feature>
<comment type="caution">
    <text evidence="3">The sequence shown here is derived from an EMBL/GenBank/DDBJ whole genome shotgun (WGS) entry which is preliminary data.</text>
</comment>
<reference evidence="3 4" key="1">
    <citation type="journal article" date="2018" name="G3 (Bethesda)">
        <title>Phylogenetic and Phylogenomic Definition of Rhizopus Species.</title>
        <authorList>
            <person name="Gryganskyi A.P."/>
            <person name="Golan J."/>
            <person name="Dolatabadi S."/>
            <person name="Mondo S."/>
            <person name="Robb S."/>
            <person name="Idnurm A."/>
            <person name="Muszewska A."/>
            <person name="Steczkiewicz K."/>
            <person name="Masonjones S."/>
            <person name="Liao H.L."/>
            <person name="Gajdeczka M.T."/>
            <person name="Anike F."/>
            <person name="Vuek A."/>
            <person name="Anishchenko I.M."/>
            <person name="Voigt K."/>
            <person name="de Hoog G.S."/>
            <person name="Smith M.E."/>
            <person name="Heitman J."/>
            <person name="Vilgalys R."/>
            <person name="Stajich J.E."/>
        </authorList>
    </citation>
    <scope>NUCLEOTIDE SEQUENCE [LARGE SCALE GENOMIC DNA]</scope>
    <source>
        <strain evidence="3 4">LSU 92-RS-03</strain>
    </source>
</reference>
<protein>
    <recommendedName>
        <fullName evidence="2">DUF6987 domain-containing protein</fullName>
    </recommendedName>
</protein>
<feature type="domain" description="DUF6987" evidence="2">
    <location>
        <begin position="443"/>
        <end position="640"/>
    </location>
</feature>
<feature type="compositionally biased region" description="Polar residues" evidence="1">
    <location>
        <begin position="8"/>
        <end position="24"/>
    </location>
</feature>
<feature type="compositionally biased region" description="Basic and acidic residues" evidence="1">
    <location>
        <begin position="29"/>
        <end position="41"/>
    </location>
</feature>
<feature type="compositionally biased region" description="Acidic residues" evidence="1">
    <location>
        <begin position="43"/>
        <end position="55"/>
    </location>
</feature>
<organism evidence="3 4">
    <name type="scientific">Rhizopus stolonifer</name>
    <name type="common">Rhizopus nigricans</name>
    <dbReference type="NCBI Taxonomy" id="4846"/>
    <lineage>
        <taxon>Eukaryota</taxon>
        <taxon>Fungi</taxon>
        <taxon>Fungi incertae sedis</taxon>
        <taxon>Mucoromycota</taxon>
        <taxon>Mucoromycotina</taxon>
        <taxon>Mucoromycetes</taxon>
        <taxon>Mucorales</taxon>
        <taxon>Mucorineae</taxon>
        <taxon>Rhizopodaceae</taxon>
        <taxon>Rhizopus</taxon>
    </lineage>
</organism>
<feature type="region of interest" description="Disordered" evidence="1">
    <location>
        <begin position="99"/>
        <end position="142"/>
    </location>
</feature>
<proteinExistence type="predicted"/>
<feature type="region of interest" description="Disordered" evidence="1">
    <location>
        <begin position="183"/>
        <end position="211"/>
    </location>
</feature>
<accession>A0A367IXZ7</accession>
<sequence length="647" mass="71233">MTDIEKNSMGQSQKQPSSISPANKKNQKPKQEDKSGYKSADDSLTDESEPVEMSENESNYEPLVGKKVKKSGLVTDKGDVIGRLIKGKADQLDGKSIGEHGVIKDQEGNVIGQVEPVESEKKNPYPWVNESSPEVRKSGKVLDHDDNLVGTVDRRAAGKMDGFKVDDEGNIVDHEGNIVGKAEMLKKEEVQEEAQEDKEEGEKKFSNPYPWINEFSPEVKKSGKVFDKDDNLVGTVDKRAADKMAGFKVDDEGNIIDHDGNIVGKAEMIKEEVKEEEGEKKFSNPYPWINEFSPEVRKSGKVVDNDDNVIGSVEKRAADKLAGFKVDDEGNIISHEGNIVGKAELFKEEAKEEGEKKFSNPYPRINEFSPEVKSSGKVLDKDDNIVGSVEKHAAHNLVGFKVDDEGNIINHEGNIVGKAEMYKEKTDEEKQKEREEHQKVVDKEKEEEEYRKLANLMSNSIQQSLDKIKPVLKMITENIEAEEAKPSDQRDEQKLVENVKPLIEQASNILSEADGAIRGLDPTGKIAKTAQAKTSQREASPEEYHLADLLSQLTGEVTTTIDKAKKKVKNMPHAKKALSPLWNVLQSPLLQILSAVGLLLTGVLGLVGNLLNGLGLGSILNSLLGGIGLNKILEGFGLGKVLGSDKK</sequence>
<evidence type="ECO:0000256" key="1">
    <source>
        <dbReference type="SAM" id="MobiDB-lite"/>
    </source>
</evidence>
<dbReference type="InterPro" id="IPR022124">
    <property type="entry name" value="DUF3659"/>
</dbReference>
<dbReference type="STRING" id="4846.A0A367IXZ7"/>
<dbReference type="EMBL" id="PJQM01005090">
    <property type="protein sequence ID" value="RCH82469.1"/>
    <property type="molecule type" value="Genomic_DNA"/>
</dbReference>
<name>A0A367IXZ7_RHIST</name>
<dbReference type="PANTHER" id="PTHR39461">
    <property type="entry name" value="LEA DOMAIN PROTEIN (AFU_ORTHOLOGUE AFUA_8G04920)"/>
    <property type="match status" value="1"/>
</dbReference>
<gene>
    <name evidence="3" type="ORF">CU098_003441</name>
</gene>
<keyword evidence="4" id="KW-1185">Reference proteome</keyword>
<dbReference type="Proteomes" id="UP000253551">
    <property type="component" value="Unassembled WGS sequence"/>
</dbReference>
<feature type="region of interest" description="Disordered" evidence="1">
    <location>
        <begin position="352"/>
        <end position="377"/>
    </location>
</feature>
<dbReference type="Pfam" id="PF12396">
    <property type="entry name" value="DUF3659"/>
    <property type="match status" value="5"/>
</dbReference>
<feature type="compositionally biased region" description="Basic and acidic residues" evidence="1">
    <location>
        <begin position="133"/>
        <end position="142"/>
    </location>
</feature>